<feature type="region of interest" description="Disordered" evidence="5">
    <location>
        <begin position="101"/>
        <end position="126"/>
    </location>
</feature>
<gene>
    <name evidence="8" type="ORF">BN1708_000680</name>
    <name evidence="9" type="ORF">BN1723_015946</name>
</gene>
<proteinExistence type="inferred from homology"/>
<evidence type="ECO:0000313" key="9">
    <source>
        <dbReference type="EMBL" id="CRK41603.1"/>
    </source>
</evidence>
<evidence type="ECO:0000256" key="5">
    <source>
        <dbReference type="SAM" id="MobiDB-lite"/>
    </source>
</evidence>
<dbReference type="STRING" id="100787.A0A0G4LY24"/>
<keyword evidence="2 6" id="KW-0732">Signal</keyword>
<evidence type="ECO:0000256" key="3">
    <source>
        <dbReference type="ARBA" id="ARBA00023026"/>
    </source>
</evidence>
<dbReference type="InterPro" id="IPR018392">
    <property type="entry name" value="LysM"/>
</dbReference>
<dbReference type="Pfam" id="PF01476">
    <property type="entry name" value="LysM"/>
    <property type="match status" value="1"/>
</dbReference>
<evidence type="ECO:0000256" key="1">
    <source>
        <dbReference type="ARBA" id="ARBA00022669"/>
    </source>
</evidence>
<dbReference type="Proteomes" id="UP000045706">
    <property type="component" value="Unassembled WGS sequence"/>
</dbReference>
<keyword evidence="10" id="KW-1185">Reference proteome</keyword>
<feature type="domain" description="LysM" evidence="7">
    <location>
        <begin position="219"/>
        <end position="261"/>
    </location>
</feature>
<feature type="domain" description="LysM" evidence="7">
    <location>
        <begin position="141"/>
        <end position="187"/>
    </location>
</feature>
<dbReference type="InterPro" id="IPR036779">
    <property type="entry name" value="LysM_dom_sf"/>
</dbReference>
<feature type="signal peptide" evidence="6">
    <location>
        <begin position="1"/>
        <end position="19"/>
    </location>
</feature>
<dbReference type="PANTHER" id="PTHR34997">
    <property type="entry name" value="AM15"/>
    <property type="match status" value="1"/>
</dbReference>
<dbReference type="SUPFAM" id="SSF54106">
    <property type="entry name" value="LysM domain"/>
    <property type="match status" value="2"/>
</dbReference>
<protein>
    <recommendedName>
        <fullName evidence="7">LysM domain-containing protein</fullName>
    </recommendedName>
</protein>
<evidence type="ECO:0000256" key="6">
    <source>
        <dbReference type="SAM" id="SignalP"/>
    </source>
</evidence>
<feature type="compositionally biased region" description="Low complexity" evidence="5">
    <location>
        <begin position="101"/>
        <end position="122"/>
    </location>
</feature>
<evidence type="ECO:0000256" key="2">
    <source>
        <dbReference type="ARBA" id="ARBA00022729"/>
    </source>
</evidence>
<evidence type="ECO:0000313" key="8">
    <source>
        <dbReference type="EMBL" id="CRK26894.1"/>
    </source>
</evidence>
<dbReference type="CDD" id="cd00118">
    <property type="entry name" value="LysM"/>
    <property type="match status" value="1"/>
</dbReference>
<dbReference type="GO" id="GO:0008061">
    <property type="term" value="F:chitin binding"/>
    <property type="evidence" value="ECO:0007669"/>
    <property type="project" value="UniProtKB-KW"/>
</dbReference>
<feature type="chain" id="PRO_5010420055" description="LysM domain-containing protein" evidence="6">
    <location>
        <begin position="20"/>
        <end position="261"/>
    </location>
</feature>
<dbReference type="PANTHER" id="PTHR34997:SF2">
    <property type="entry name" value="LYSM DOMAIN-CONTAINING PROTEIN-RELATED"/>
    <property type="match status" value="1"/>
</dbReference>
<comment type="similarity">
    <text evidence="4">Belongs to the secreted LysM effector family.</text>
</comment>
<dbReference type="PROSITE" id="PS51782">
    <property type="entry name" value="LYSM"/>
    <property type="match status" value="2"/>
</dbReference>
<keyword evidence="3" id="KW-0843">Virulence</keyword>
<evidence type="ECO:0000313" key="10">
    <source>
        <dbReference type="Proteomes" id="UP000044602"/>
    </source>
</evidence>
<dbReference type="EMBL" id="CVQI01032552">
    <property type="protein sequence ID" value="CRK41603.1"/>
    <property type="molecule type" value="Genomic_DNA"/>
</dbReference>
<dbReference type="InterPro" id="IPR052210">
    <property type="entry name" value="LysM1-like"/>
</dbReference>
<evidence type="ECO:0000313" key="11">
    <source>
        <dbReference type="Proteomes" id="UP000045706"/>
    </source>
</evidence>
<evidence type="ECO:0000256" key="4">
    <source>
        <dbReference type="ARBA" id="ARBA00044955"/>
    </source>
</evidence>
<dbReference type="AlphaFoldDB" id="A0A0G4LY24"/>
<reference evidence="10 11" key="1">
    <citation type="submission" date="2015-05" db="EMBL/GenBank/DDBJ databases">
        <authorList>
            <person name="Fogelqvist Johan"/>
        </authorList>
    </citation>
    <scope>NUCLEOTIDE SEQUENCE [LARGE SCALE GENOMIC DNA]</scope>
    <source>
        <strain evidence="8">VL1</strain>
        <strain evidence="9">VL2</strain>
    </source>
</reference>
<name>A0A0G4LY24_VERLO</name>
<sequence>MRLLHLPLPSLLCVSLTKAYLVAPPGTPAPGATQRCSGWVQSSYALSCDIIVRVIGMTLPQFQEWNPATSMMGPGCNMINGLDYCIEVDFVQYTATMTTAQSTTSSPGTTTKASTTSTTTPGNGIATPTPIQAGMVANCNRFYFVKNGDICVNIAASQSVSLTNLYAWNPAIGTSCGGLWANVYICVGTGTAAPTTTAPGNGVATPTPIQAGMTTRCKTFHQVVAGEVCFGVARPAGISIANFFAWNPAVGTDCGALLPGY</sequence>
<dbReference type="EMBL" id="CVQH01020306">
    <property type="protein sequence ID" value="CRK26894.1"/>
    <property type="molecule type" value="Genomic_DNA"/>
</dbReference>
<dbReference type="Gene3D" id="3.10.350.10">
    <property type="entry name" value="LysM domain"/>
    <property type="match status" value="2"/>
</dbReference>
<accession>A0A0G4LY24</accession>
<dbReference type="Proteomes" id="UP000044602">
    <property type="component" value="Unassembled WGS sequence"/>
</dbReference>
<evidence type="ECO:0000259" key="7">
    <source>
        <dbReference type="PROSITE" id="PS51782"/>
    </source>
</evidence>
<keyword evidence="1" id="KW-0147">Chitin-binding</keyword>
<organism evidence="8 10">
    <name type="scientific">Verticillium longisporum</name>
    <name type="common">Verticillium dahliae var. longisporum</name>
    <dbReference type="NCBI Taxonomy" id="100787"/>
    <lineage>
        <taxon>Eukaryota</taxon>
        <taxon>Fungi</taxon>
        <taxon>Dikarya</taxon>
        <taxon>Ascomycota</taxon>
        <taxon>Pezizomycotina</taxon>
        <taxon>Sordariomycetes</taxon>
        <taxon>Hypocreomycetidae</taxon>
        <taxon>Glomerellales</taxon>
        <taxon>Plectosphaerellaceae</taxon>
        <taxon>Verticillium</taxon>
    </lineage>
</organism>